<gene>
    <name evidence="2" type="ORF">HNR67_004275</name>
</gene>
<keyword evidence="2" id="KW-0238">DNA-binding</keyword>
<keyword evidence="3" id="KW-1185">Reference proteome</keyword>
<feature type="domain" description="HTH arsR-type" evidence="1">
    <location>
        <begin position="253"/>
        <end position="328"/>
    </location>
</feature>
<dbReference type="InterPro" id="IPR036390">
    <property type="entry name" value="WH_DNA-bd_sf"/>
</dbReference>
<protein>
    <submittedName>
        <fullName evidence="2">DNA-binding transcriptional ArsR family regulator</fullName>
    </submittedName>
</protein>
<dbReference type="CDD" id="cd00090">
    <property type="entry name" value="HTH_ARSR"/>
    <property type="match status" value="1"/>
</dbReference>
<accession>A0A7W7FUE6</accession>
<dbReference type="EMBL" id="JACHMH010000001">
    <property type="protein sequence ID" value="MBB4678157.1"/>
    <property type="molecule type" value="Genomic_DNA"/>
</dbReference>
<dbReference type="RefSeq" id="WP_185004022.1">
    <property type="nucleotide sequence ID" value="NZ_BAAAUI010000086.1"/>
</dbReference>
<reference evidence="2 3" key="1">
    <citation type="submission" date="2020-08" db="EMBL/GenBank/DDBJ databases">
        <title>Sequencing the genomes of 1000 actinobacteria strains.</title>
        <authorList>
            <person name="Klenk H.-P."/>
        </authorList>
    </citation>
    <scope>NUCLEOTIDE SEQUENCE [LARGE SCALE GENOMIC DNA]</scope>
    <source>
        <strain evidence="2 3">DSM 44230</strain>
    </source>
</reference>
<proteinExistence type="predicted"/>
<dbReference type="Proteomes" id="UP000533598">
    <property type="component" value="Unassembled WGS sequence"/>
</dbReference>
<evidence type="ECO:0000313" key="2">
    <source>
        <dbReference type="EMBL" id="MBB4678157.1"/>
    </source>
</evidence>
<comment type="caution">
    <text evidence="2">The sequence shown here is derived from an EMBL/GenBank/DDBJ whole genome shotgun (WGS) entry which is preliminary data.</text>
</comment>
<sequence length="328" mass="35425">MTASFGTAISLAPLETLPVSVLHQPGSSLFSLLLDALGAAPEHVSAQLRAQVRSTLPAADLETLLPLRAHRLGIPDCLIPKAEADIRQSLAQVGEQDPEAVAEQAQFFLEEFHGHIPVAWQRLIDQPRPYVAAFARAFEAIWQAYTPVWQRIRPVLWRETERIGAAAVTGALPVALSVLGNHCWRVSGTRLECTTGTTADTERDGRRLVLIPLATGPKAASFSLEHPDRIELAYAVPGLTAILHGQDPPPADDPLSALLGPARARILRHCAHRPAMAEVATLLGVAPATATHHCQALEAAGLIDRQRQGRQVRLRQTARGEALVDLFS</sequence>
<dbReference type="InterPro" id="IPR011991">
    <property type="entry name" value="ArsR-like_HTH"/>
</dbReference>
<evidence type="ECO:0000259" key="1">
    <source>
        <dbReference type="SMART" id="SM00418"/>
    </source>
</evidence>
<dbReference type="SMART" id="SM00418">
    <property type="entry name" value="HTH_ARSR"/>
    <property type="match status" value="1"/>
</dbReference>
<dbReference type="SUPFAM" id="SSF46785">
    <property type="entry name" value="Winged helix' DNA-binding domain"/>
    <property type="match status" value="1"/>
</dbReference>
<dbReference type="AlphaFoldDB" id="A0A7W7FUE6"/>
<dbReference type="InterPro" id="IPR001845">
    <property type="entry name" value="HTH_ArsR_DNA-bd_dom"/>
</dbReference>
<dbReference type="GO" id="GO:0003700">
    <property type="term" value="F:DNA-binding transcription factor activity"/>
    <property type="evidence" value="ECO:0007669"/>
    <property type="project" value="InterPro"/>
</dbReference>
<dbReference type="Gene3D" id="1.10.10.10">
    <property type="entry name" value="Winged helix-like DNA-binding domain superfamily/Winged helix DNA-binding domain"/>
    <property type="match status" value="1"/>
</dbReference>
<organism evidence="2 3">
    <name type="scientific">Crossiella cryophila</name>
    <dbReference type="NCBI Taxonomy" id="43355"/>
    <lineage>
        <taxon>Bacteria</taxon>
        <taxon>Bacillati</taxon>
        <taxon>Actinomycetota</taxon>
        <taxon>Actinomycetes</taxon>
        <taxon>Pseudonocardiales</taxon>
        <taxon>Pseudonocardiaceae</taxon>
        <taxon>Crossiella</taxon>
    </lineage>
</organism>
<dbReference type="InterPro" id="IPR036388">
    <property type="entry name" value="WH-like_DNA-bd_sf"/>
</dbReference>
<name>A0A7W7FUE6_9PSEU</name>
<dbReference type="GO" id="GO:0003677">
    <property type="term" value="F:DNA binding"/>
    <property type="evidence" value="ECO:0007669"/>
    <property type="project" value="UniProtKB-KW"/>
</dbReference>
<evidence type="ECO:0000313" key="3">
    <source>
        <dbReference type="Proteomes" id="UP000533598"/>
    </source>
</evidence>